<feature type="region of interest" description="Disordered" evidence="1">
    <location>
        <begin position="162"/>
        <end position="221"/>
    </location>
</feature>
<protein>
    <submittedName>
        <fullName evidence="3">Uncharacterized protein</fullName>
    </submittedName>
</protein>
<reference evidence="3" key="2">
    <citation type="journal article" date="2019" name="IMA Fungus">
        <title>Genome sequencing and comparison of five Tilletia species to identify candidate genes for the detection of regulated species infecting wheat.</title>
        <authorList>
            <person name="Nguyen H.D.T."/>
            <person name="Sultana T."/>
            <person name="Kesanakurti P."/>
            <person name="Hambleton S."/>
        </authorList>
    </citation>
    <scope>NUCLEOTIDE SEQUENCE</scope>
    <source>
        <strain evidence="3">DAOMC 238032</strain>
    </source>
</reference>
<feature type="region of interest" description="Disordered" evidence="1">
    <location>
        <begin position="312"/>
        <end position="332"/>
    </location>
</feature>
<feature type="compositionally biased region" description="Basic and acidic residues" evidence="1">
    <location>
        <begin position="81"/>
        <end position="93"/>
    </location>
</feature>
<feature type="region of interest" description="Disordered" evidence="1">
    <location>
        <begin position="236"/>
        <end position="258"/>
    </location>
</feature>
<evidence type="ECO:0000313" key="3">
    <source>
        <dbReference type="EMBL" id="KAE8263728.1"/>
    </source>
</evidence>
<evidence type="ECO:0000313" key="2">
    <source>
        <dbReference type="EMBL" id="CAD6906823.1"/>
    </source>
</evidence>
<reference evidence="3" key="1">
    <citation type="submission" date="2016-04" db="EMBL/GenBank/DDBJ databases">
        <authorList>
            <person name="Nguyen H.D."/>
            <person name="Kesanakurti P."/>
            <person name="Cullis J."/>
            <person name="Levesque C.A."/>
            <person name="Hambleton S."/>
        </authorList>
    </citation>
    <scope>NUCLEOTIDE SEQUENCE</scope>
    <source>
        <strain evidence="3">DAOMC 238032</strain>
    </source>
</reference>
<evidence type="ECO:0000256" key="1">
    <source>
        <dbReference type="SAM" id="MobiDB-lite"/>
    </source>
</evidence>
<accession>A0A177VFZ5</accession>
<dbReference type="EMBL" id="LWDD02000119">
    <property type="protein sequence ID" value="KAE8263728.1"/>
    <property type="molecule type" value="Genomic_DNA"/>
</dbReference>
<dbReference type="Proteomes" id="UP000836402">
    <property type="component" value="Unassembled WGS sequence"/>
</dbReference>
<evidence type="ECO:0000313" key="4">
    <source>
        <dbReference type="Proteomes" id="UP000077671"/>
    </source>
</evidence>
<reference evidence="2" key="3">
    <citation type="submission" date="2020-10" db="EMBL/GenBank/DDBJ databases">
        <authorList>
            <person name="Sedaghatjoo S."/>
        </authorList>
    </citation>
    <scope>NUCLEOTIDE SEQUENCE</scope>
    <source>
        <strain evidence="2">AZH3</strain>
    </source>
</reference>
<gene>
    <name evidence="3" type="ORF">A4X03_0g1467</name>
    <name evidence="2" type="ORF">JKIAZH3_G8799</name>
</gene>
<comment type="caution">
    <text evidence="3">The sequence shown here is derived from an EMBL/GenBank/DDBJ whole genome shotgun (WGS) entry which is preliminary data.</text>
</comment>
<evidence type="ECO:0000313" key="5">
    <source>
        <dbReference type="Proteomes" id="UP000836402"/>
    </source>
</evidence>
<sequence length="397" mass="41090">MQTHFALLAATAIATGIRNGANVQARDLAGGVETQSAGLNVRTAVTQTLDGRQLFTRHWSGDDTPSAPTARDVAPVFPGDDPEKKADSKKDPKTGAAPVFPGDDPKNTATMTAPKKDVAAVAPDGDPKIIMTPVEPKKDVAAVAPDGDPKIITTPVEPKKDVAAVAPGGDPKVIMTPVEPKKDASCSNPCGDMKTMATPTEPETKPKSEDVTPGGGHGSLREVSLPTLQLLGNPAKQSFASPLSPVTASSGTPISIPASLTDDGKIVIDLPSLMNAMSDGAANGATPGLVIPAAALAPAEERSVPRYRQRAMPPTTHAPYRRNHKLIDDDDDDPFSGSPMFIERGVGDMVKSLLEVKHFTHENAAKKSGARTVISARSAASAVMMAGAVAVCAFALL</sequence>
<proteinExistence type="predicted"/>
<dbReference type="Proteomes" id="UP000077671">
    <property type="component" value="Unassembled WGS sequence"/>
</dbReference>
<dbReference type="AlphaFoldDB" id="A0A177VFZ5"/>
<name>A0A177VFZ5_9BASI</name>
<keyword evidence="5" id="KW-1185">Reference proteome</keyword>
<feature type="region of interest" description="Disordered" evidence="1">
    <location>
        <begin position="56"/>
        <end position="115"/>
    </location>
</feature>
<feature type="compositionally biased region" description="Polar residues" evidence="1">
    <location>
        <begin position="236"/>
        <end position="253"/>
    </location>
</feature>
<organism evidence="3 4">
    <name type="scientific">Tilletia caries</name>
    <name type="common">wheat bunt fungus</name>
    <dbReference type="NCBI Taxonomy" id="13290"/>
    <lineage>
        <taxon>Eukaryota</taxon>
        <taxon>Fungi</taxon>
        <taxon>Dikarya</taxon>
        <taxon>Basidiomycota</taxon>
        <taxon>Ustilaginomycotina</taxon>
        <taxon>Exobasidiomycetes</taxon>
        <taxon>Tilletiales</taxon>
        <taxon>Tilletiaceae</taxon>
        <taxon>Tilletia</taxon>
    </lineage>
</organism>
<dbReference type="EMBL" id="CAJHJG010000872">
    <property type="protein sequence ID" value="CAD6906823.1"/>
    <property type="molecule type" value="Genomic_DNA"/>
</dbReference>